<reference evidence="2" key="1">
    <citation type="submission" date="2019-07" db="EMBL/GenBank/DDBJ databases">
        <title>Draft Genome Sequence of Megaplasmid-Bearing Staphylococcus scuiri strain B9-58B Isolated from Retail Pork.</title>
        <authorList>
            <person name="Neyaz L."/>
            <person name="Karki A.B."/>
            <person name="Fakhr M.K."/>
        </authorList>
    </citation>
    <scope>NUCLEOTIDE SEQUENCE</scope>
    <source>
        <strain evidence="2">B9-58B</strain>
        <plasmid evidence="2">pSSLNP162</plasmid>
    </source>
</reference>
<protein>
    <submittedName>
        <fullName evidence="2">Uncharacterized protein</fullName>
    </submittedName>
</protein>
<proteinExistence type="predicted"/>
<feature type="compositionally biased region" description="Basic and acidic residues" evidence="1">
    <location>
        <begin position="123"/>
        <end position="135"/>
    </location>
</feature>
<dbReference type="RefSeq" id="WP_152292170.1">
    <property type="nucleotide sequence ID" value="NZ_CAJVGN010000002.1"/>
</dbReference>
<accession>A0A517CM79</accession>
<dbReference type="EMBL" id="CP041918">
    <property type="protein sequence ID" value="QDR66126.1"/>
    <property type="molecule type" value="Genomic_DNA"/>
</dbReference>
<feature type="region of interest" description="Disordered" evidence="1">
    <location>
        <begin position="116"/>
        <end position="135"/>
    </location>
</feature>
<sequence length="640" mass="73593">MKFKKTKRFFKKPKKSQRALERKDSLMTPATGYTSTPNFMIANKRYANMTVLSNYYGLNRHKQYGWFINVIPEINIDSVRGYFIEVSKPVASDEQLQLIGAIEKTKKSIVNSQKEVSAANSEAKQDQIKDLSDARTKHSKEQDIIIDSQIRCMLVSDDANAIEEQLKNINTYYNETMYGLSLSSLPGQQDQLFKGLFRGVTSNLYDNTMMAFSYAGFDHMLKRVLNDEKGVPIGDVSQNVTLDTEAMFDLNRRFKSKVLVAAPDFSIIGNFDPKLSSASLWGQKIANHAMAYGHRTFHIVLNDFEYYGSDDDKRFRAEEIMNTVLKKYDLSKGGINILEQFGDREDAARIYYNKLESLTYSIHLLLRQNNSKDMRTLTNKILNEFFLETGLWNKQASKYPEKARTIVTNHSSYPTLGRLVADMTILGERLNEQGKGRIEDVEDLEMALEGILNTNFNAFGGKTTLEHPNQNRDIYQFYYELDRLSKEAKEVQFISVFDYIYPQADEGDIIMIHGMDQLSKDTTKFMKDSLKKIEKKGIRTAFLFDKVGNQAEDPNQDESDVEYADIFNVRGHIYQDIENDFDYTITGSMTQHDLKKYEYEINQTLPLHLKSIILSNEKLQYMIRSSADDTTSFVAANFLI</sequence>
<evidence type="ECO:0000256" key="1">
    <source>
        <dbReference type="SAM" id="MobiDB-lite"/>
    </source>
</evidence>
<geneLocation type="plasmid" evidence="2">
    <name>pSSLNP162</name>
</geneLocation>
<keyword evidence="2" id="KW-0614">Plasmid</keyword>
<dbReference type="AlphaFoldDB" id="A0A517CM79"/>
<organism evidence="2">
    <name type="scientific">Mammaliicoccus sciuri</name>
    <name type="common">Staphylococcus sciuri</name>
    <dbReference type="NCBI Taxonomy" id="1296"/>
    <lineage>
        <taxon>Bacteria</taxon>
        <taxon>Bacillati</taxon>
        <taxon>Bacillota</taxon>
        <taxon>Bacilli</taxon>
        <taxon>Bacillales</taxon>
        <taxon>Staphylococcaceae</taxon>
        <taxon>Mammaliicoccus</taxon>
    </lineage>
</organism>
<gene>
    <name evidence="2" type="ORF">FPV13_14600</name>
</gene>
<name>A0A517CM79_MAMSC</name>
<evidence type="ECO:0000313" key="2">
    <source>
        <dbReference type="EMBL" id="QDR66126.1"/>
    </source>
</evidence>